<evidence type="ECO:0000313" key="8">
    <source>
        <dbReference type="EMBL" id="ASF45835.1"/>
    </source>
</evidence>
<keyword evidence="3 6" id="KW-0812">Transmembrane</keyword>
<comment type="subcellular location">
    <subcellularLocation>
        <location evidence="1">Membrane</location>
        <topology evidence="1">Multi-pass membrane protein</topology>
    </subcellularLocation>
</comment>
<evidence type="ECO:0000256" key="6">
    <source>
        <dbReference type="SAM" id="Phobius"/>
    </source>
</evidence>
<keyword evidence="5 6" id="KW-0472">Membrane</keyword>
<dbReference type="AlphaFoldDB" id="A0A1Z4BX29"/>
<feature type="transmembrane region" description="Helical" evidence="6">
    <location>
        <begin position="536"/>
        <end position="553"/>
    </location>
</feature>
<feature type="transmembrane region" description="Helical" evidence="6">
    <location>
        <begin position="161"/>
        <end position="180"/>
    </location>
</feature>
<feature type="transmembrane region" description="Helical" evidence="6">
    <location>
        <begin position="244"/>
        <end position="263"/>
    </location>
</feature>
<dbReference type="PANTHER" id="PTHR38459">
    <property type="entry name" value="PROPHAGE BACTOPRENOL-LINKED GLUCOSE TRANSLOCASE HOMOLOG"/>
    <property type="match status" value="1"/>
</dbReference>
<feature type="domain" description="GtrA/DPMS transmembrane" evidence="7">
    <location>
        <begin position="7"/>
        <end position="121"/>
    </location>
</feature>
<dbReference type="InterPro" id="IPR007267">
    <property type="entry name" value="GtrA_DPMS_TM"/>
</dbReference>
<organism evidence="8 9">
    <name type="scientific">Methylovulum psychrotolerans</name>
    <dbReference type="NCBI Taxonomy" id="1704499"/>
    <lineage>
        <taxon>Bacteria</taxon>
        <taxon>Pseudomonadati</taxon>
        <taxon>Pseudomonadota</taxon>
        <taxon>Gammaproteobacteria</taxon>
        <taxon>Methylococcales</taxon>
        <taxon>Methylococcaceae</taxon>
        <taxon>Methylovulum</taxon>
    </lineage>
</organism>
<dbReference type="Pfam" id="PF04138">
    <property type="entry name" value="GtrA_DPMS_TM"/>
    <property type="match status" value="1"/>
</dbReference>
<reference evidence="8 9" key="1">
    <citation type="submission" date="2017-06" db="EMBL/GenBank/DDBJ databases">
        <title>Genome Sequencing of the methanotroph Methylovulum psychrotolerants str. HV10-M2 isolated from a high-altitude environment.</title>
        <authorList>
            <person name="Mateos-Rivera A."/>
        </authorList>
    </citation>
    <scope>NUCLEOTIDE SEQUENCE [LARGE SCALE GENOMIC DNA]</scope>
    <source>
        <strain evidence="8 9">HV10_M2</strain>
    </source>
</reference>
<evidence type="ECO:0000256" key="4">
    <source>
        <dbReference type="ARBA" id="ARBA00022989"/>
    </source>
</evidence>
<protein>
    <recommendedName>
        <fullName evidence="7">GtrA/DPMS transmembrane domain-containing protein</fullName>
    </recommendedName>
</protein>
<keyword evidence="9" id="KW-1185">Reference proteome</keyword>
<dbReference type="InterPro" id="IPR051401">
    <property type="entry name" value="GtrA_CellWall_Glycosyl"/>
</dbReference>
<dbReference type="Proteomes" id="UP000197019">
    <property type="component" value="Chromosome"/>
</dbReference>
<feature type="transmembrane region" description="Helical" evidence="6">
    <location>
        <begin position="96"/>
        <end position="116"/>
    </location>
</feature>
<dbReference type="GO" id="GO:0005886">
    <property type="term" value="C:plasma membrane"/>
    <property type="evidence" value="ECO:0007669"/>
    <property type="project" value="TreeGrafter"/>
</dbReference>
<feature type="transmembrane region" description="Helical" evidence="6">
    <location>
        <begin position="270"/>
        <end position="286"/>
    </location>
</feature>
<feature type="transmembrane region" description="Helical" evidence="6">
    <location>
        <begin position="323"/>
        <end position="345"/>
    </location>
</feature>
<accession>A0A1Z4BX29</accession>
<feature type="transmembrane region" description="Helical" evidence="6">
    <location>
        <begin position="451"/>
        <end position="467"/>
    </location>
</feature>
<feature type="transmembrane region" description="Helical" evidence="6">
    <location>
        <begin position="510"/>
        <end position="529"/>
    </location>
</feature>
<dbReference type="OrthoDB" id="7926501at2"/>
<comment type="similarity">
    <text evidence="2">Belongs to the GtrA family.</text>
</comment>
<dbReference type="PANTHER" id="PTHR38459:SF1">
    <property type="entry name" value="PROPHAGE BACTOPRENOL-LINKED GLUCOSE TRANSLOCASE HOMOLOG"/>
    <property type="match status" value="1"/>
</dbReference>
<name>A0A1Z4BX29_9GAMM</name>
<evidence type="ECO:0000256" key="2">
    <source>
        <dbReference type="ARBA" id="ARBA00009399"/>
    </source>
</evidence>
<sequence length="832" mass="92903">MRSFLSFASVGTLGFLVDAGVLFGLLPYFGPYLARFGSFLVAILVTWRLNRLFTFKSRQDGWAEFKRYFVSQSVGAGLNYAVYALAIFTFESMARWPLAALGLGSVAGLAVNFVMAKRYVFKGGSMSEREINTQPMSFLEPLVLFVGQENVIRLVSWQKSICKPCVAVLMVTIAYFVGYVSHRYVPGNDSQYPLGWWGWFDQGKYLLAVNSIAQLDFSPEKYFYPPLYPMLGSLFVPWLDKHPFLLINFVCLLWFCAVFIWLASRYIPRWGAVALLLVSVLANYRIFEHFLIPWTSTLCTALLSVGIYGMLKLRDNPSRPGALVPVPSVMASFGISLAIGLIAALRPADAVVGGVLWLGYIGRIIQLLRASGTAWLAPFSRIFAGSAVGILIGPALFIGFNYLVFGSILGSYIQVNAANGFFPADLAEKFVSLFLDGYSLYLEPKSGLIDHYPWLALSLIGLVFVILCGDWVLRTIALAMCVQFVLYLPYGDLLPNGLWRYFNIHYFKWMFPYLALFAWLLVAFLVRQWNVSKKSFATQFGIVSVSLVLLLSFRTQVDFRPVNLSVNSAPDTEGQALSWELGNTVTDLIDITGLQGGFTDVYFGEHELWADGHELRRVRDFRVLPAPWGVRVLFNRPLTAQSVKFRPDVRLSRAASGLRADVGIYGFGLGVPKPFWNEQDALPIPIYKLGQIVDFSAQGNSPLYSREGWSNPEPWGRWTVGRKARLRLRLDSPQTKPLLLRLNMNAFVNEKHSEQRVDIALNGNVLRHLVLHAGHDDKPQEAVVEIPASVLGDKGQLDFLFATPDSMSPKKLGISGDSRTLGVGVVSFQLTE</sequence>
<feature type="transmembrane region" description="Helical" evidence="6">
    <location>
        <begin position="68"/>
        <end position="90"/>
    </location>
</feature>
<feature type="transmembrane region" description="Helical" evidence="6">
    <location>
        <begin position="351"/>
        <end position="370"/>
    </location>
</feature>
<dbReference type="KEGG" id="mpsy:CEK71_06965"/>
<dbReference type="GO" id="GO:0000271">
    <property type="term" value="P:polysaccharide biosynthetic process"/>
    <property type="evidence" value="ECO:0007669"/>
    <property type="project" value="InterPro"/>
</dbReference>
<evidence type="ECO:0000313" key="9">
    <source>
        <dbReference type="Proteomes" id="UP000197019"/>
    </source>
</evidence>
<evidence type="ECO:0000256" key="3">
    <source>
        <dbReference type="ARBA" id="ARBA00022692"/>
    </source>
</evidence>
<dbReference type="RefSeq" id="WP_088618710.1">
    <property type="nucleotide sequence ID" value="NZ_CP022129.1"/>
</dbReference>
<evidence type="ECO:0000256" key="5">
    <source>
        <dbReference type="ARBA" id="ARBA00023136"/>
    </source>
</evidence>
<evidence type="ECO:0000256" key="1">
    <source>
        <dbReference type="ARBA" id="ARBA00004141"/>
    </source>
</evidence>
<feature type="transmembrane region" description="Helical" evidence="6">
    <location>
        <begin position="29"/>
        <end position="47"/>
    </location>
</feature>
<proteinExistence type="inferred from homology"/>
<gene>
    <name evidence="8" type="ORF">CEK71_06965</name>
</gene>
<feature type="transmembrane region" description="Helical" evidence="6">
    <location>
        <begin position="292"/>
        <end position="311"/>
    </location>
</feature>
<keyword evidence="4 6" id="KW-1133">Transmembrane helix</keyword>
<dbReference type="EMBL" id="CP022129">
    <property type="protein sequence ID" value="ASF45835.1"/>
    <property type="molecule type" value="Genomic_DNA"/>
</dbReference>
<feature type="transmembrane region" description="Helical" evidence="6">
    <location>
        <begin position="382"/>
        <end position="405"/>
    </location>
</feature>
<evidence type="ECO:0000259" key="7">
    <source>
        <dbReference type="Pfam" id="PF04138"/>
    </source>
</evidence>